<accession>A0ACD4RGC8</accession>
<protein>
    <submittedName>
        <fullName evidence="1">AraC family transcriptional regulator</fullName>
    </submittedName>
</protein>
<evidence type="ECO:0000313" key="1">
    <source>
        <dbReference type="EMBL" id="WHZ59207.1"/>
    </source>
</evidence>
<gene>
    <name evidence="1" type="ORF">QLQ22_07740</name>
</gene>
<dbReference type="EMBL" id="CP126116">
    <property type="protein sequence ID" value="WHZ59207.1"/>
    <property type="molecule type" value="Genomic_DNA"/>
</dbReference>
<evidence type="ECO:0000313" key="2">
    <source>
        <dbReference type="Proteomes" id="UP001226091"/>
    </source>
</evidence>
<sequence>MLPIHFLNTRGENKGIPLTLYSIGWEHQVYMNRPVGFPVNQVFLTKKGTGVFRIFGLGELELKAGHVLVLPAGVAHEYFPLTKSPWQLGFIGFEGNSVNPILENIGLKQPKVMTVKSFSSLWSYVEKLWQIAKKNENDAVMNASVSLYSFLLELRKLEETNSESHINSAEHSPHENIRKIVNLLHEHYDEPLEMTSLSSLAGFTPQHFTRIFRKMYGLTPYQYLNKIRFEKAIFLLKEEPEWHVHEIAERLGMETNYFIRAFKKKYGVTPGVYRGK</sequence>
<name>A0ACD4RGC8_9BACI</name>
<proteinExistence type="predicted"/>
<reference evidence="2" key="1">
    <citation type="journal article" date="2025" name="Aquaculture">
        <title>Assessment of the bioflocculant production and safety properties of Metabacillus hrfriensis sp. nov. based on phenotypic and whole-genome sequencing analysis.</title>
        <authorList>
            <person name="Zhang R."/>
            <person name="Zhao Z."/>
            <person name="Luo L."/>
            <person name="Wang S."/>
            <person name="Guo K."/>
            <person name="Xu W."/>
        </authorList>
    </citation>
    <scope>NUCLEOTIDE SEQUENCE [LARGE SCALE GENOMIC DNA]</scope>
    <source>
        <strain evidence="2">CT-WN-B3</strain>
    </source>
</reference>
<organism evidence="1 2">
    <name type="scientific">Metabacillus hrfriensis</name>
    <dbReference type="NCBI Taxonomy" id="3048891"/>
    <lineage>
        <taxon>Bacteria</taxon>
        <taxon>Bacillati</taxon>
        <taxon>Bacillota</taxon>
        <taxon>Bacilli</taxon>
        <taxon>Bacillales</taxon>
        <taxon>Bacillaceae</taxon>
        <taxon>Metabacillus</taxon>
    </lineage>
</organism>
<dbReference type="Proteomes" id="UP001226091">
    <property type="component" value="Chromosome"/>
</dbReference>
<keyword evidence="2" id="KW-1185">Reference proteome</keyword>